<organism evidence="1 2">
    <name type="scientific">Litoreibacter janthinus</name>
    <dbReference type="NCBI Taxonomy" id="670154"/>
    <lineage>
        <taxon>Bacteria</taxon>
        <taxon>Pseudomonadati</taxon>
        <taxon>Pseudomonadota</taxon>
        <taxon>Alphaproteobacteria</taxon>
        <taxon>Rhodobacterales</taxon>
        <taxon>Roseobacteraceae</taxon>
        <taxon>Litoreibacter</taxon>
    </lineage>
</organism>
<dbReference type="Proteomes" id="UP000199658">
    <property type="component" value="Unassembled WGS sequence"/>
</dbReference>
<dbReference type="OrthoDB" id="8279740at2"/>
<accession>A0A1I6HYR2</accession>
<gene>
    <name evidence="1" type="ORF">SAMN04488002_3599</name>
</gene>
<dbReference type="STRING" id="670154.SAMN04488002_3599"/>
<dbReference type="EMBL" id="FOYO01000001">
    <property type="protein sequence ID" value="SFR59612.1"/>
    <property type="molecule type" value="Genomic_DNA"/>
</dbReference>
<evidence type="ECO:0000313" key="1">
    <source>
        <dbReference type="EMBL" id="SFR59612.1"/>
    </source>
</evidence>
<dbReference type="RefSeq" id="WP_090219624.1">
    <property type="nucleotide sequence ID" value="NZ_FOYO01000001.1"/>
</dbReference>
<reference evidence="2" key="1">
    <citation type="submission" date="2016-10" db="EMBL/GenBank/DDBJ databases">
        <authorList>
            <person name="Varghese N."/>
            <person name="Submissions S."/>
        </authorList>
    </citation>
    <scope>NUCLEOTIDE SEQUENCE [LARGE SCALE GENOMIC DNA]</scope>
    <source>
        <strain evidence="2">DSM 26921</strain>
    </source>
</reference>
<keyword evidence="2" id="KW-1185">Reference proteome</keyword>
<evidence type="ECO:0000313" key="2">
    <source>
        <dbReference type="Proteomes" id="UP000199658"/>
    </source>
</evidence>
<proteinExistence type="predicted"/>
<sequence length="220" mass="23763">MTLADLKAACRTVHLDILGAFHPAQEDIAPVGCGTLVLLGPREPGFWAGFTQSPEWLDNEPDPIDRWSVRVISALAEQIGATALFPFGGPPYQPFFRWALASGHAWQSPVSLLVHAQAGLMASYRGALALPERLELPPAPPKPCDSCADKPCLSACPSAALTREGYDVPKCHAFLDTKEGRSHLSQGCNVRRACPVSQSYGRVEEQSAYHMSIFHKGATT</sequence>
<name>A0A1I6HYR2_9RHOB</name>
<dbReference type="AlphaFoldDB" id="A0A1I6HYR2"/>
<evidence type="ECO:0008006" key="3">
    <source>
        <dbReference type="Google" id="ProtNLM"/>
    </source>
</evidence>
<protein>
    <recommendedName>
        <fullName evidence="3">4Fe-4S ferredoxin-type domain-containing protein</fullName>
    </recommendedName>
</protein>